<accession>A0A2S4MMV2</accession>
<dbReference type="EMBL" id="PQGA01000001">
    <property type="protein sequence ID" value="POR56080.1"/>
    <property type="molecule type" value="Genomic_DNA"/>
</dbReference>
<dbReference type="PANTHER" id="PTHR41791:SF1">
    <property type="entry name" value="SSL7039 PROTEIN"/>
    <property type="match status" value="1"/>
</dbReference>
<dbReference type="PIRSF" id="PIRSF028744">
    <property type="entry name" value="Addict_mod_HI1419"/>
    <property type="match status" value="1"/>
</dbReference>
<evidence type="ECO:0000313" key="1">
    <source>
        <dbReference type="EMBL" id="POR56080.1"/>
    </source>
</evidence>
<gene>
    <name evidence="1" type="ORF">B0G62_101476</name>
</gene>
<evidence type="ECO:0000313" key="2">
    <source>
        <dbReference type="Proteomes" id="UP000237381"/>
    </source>
</evidence>
<dbReference type="Pfam" id="PF05973">
    <property type="entry name" value="Gp49"/>
    <property type="match status" value="1"/>
</dbReference>
<dbReference type="NCBIfam" id="TIGR02683">
    <property type="entry name" value="upstrm_HI1419"/>
    <property type="match status" value="1"/>
</dbReference>
<keyword evidence="2" id="KW-1185">Reference proteome</keyword>
<dbReference type="AlphaFoldDB" id="A0A2S4MMV2"/>
<dbReference type="InterPro" id="IPR009241">
    <property type="entry name" value="HigB-like"/>
</dbReference>
<name>A0A2S4MMV2_9BURK</name>
<dbReference type="PANTHER" id="PTHR41791">
    <property type="entry name" value="SSL7039 PROTEIN"/>
    <property type="match status" value="1"/>
</dbReference>
<dbReference type="InterPro" id="IPR014056">
    <property type="entry name" value="TypeIITA-like_toxin_pred"/>
</dbReference>
<protein>
    <submittedName>
        <fullName evidence="1">Putative addiction module killer protein</fullName>
    </submittedName>
</protein>
<sequence>MVHILSTMDYTSPIITIRTTEVFDAWFADLKDRIAKRRIQARIDRLTLGNPGDTRSAGSPVIEMRIDHGPGYRVYYVQRGAVLVVLLCGGDKSTQEGDIKSAHAMLANLDTE</sequence>
<proteinExistence type="predicted"/>
<organism evidence="1 2">
    <name type="scientific">Paraburkholderia eburnea</name>
    <dbReference type="NCBI Taxonomy" id="1189126"/>
    <lineage>
        <taxon>Bacteria</taxon>
        <taxon>Pseudomonadati</taxon>
        <taxon>Pseudomonadota</taxon>
        <taxon>Betaproteobacteria</taxon>
        <taxon>Burkholderiales</taxon>
        <taxon>Burkholderiaceae</taxon>
        <taxon>Paraburkholderia</taxon>
    </lineage>
</organism>
<dbReference type="Proteomes" id="UP000237381">
    <property type="component" value="Unassembled WGS sequence"/>
</dbReference>
<reference evidence="1 2" key="1">
    <citation type="submission" date="2018-01" db="EMBL/GenBank/DDBJ databases">
        <title>Genomic Encyclopedia of Type Strains, Phase III (KMG-III): the genomes of soil and plant-associated and newly described type strains.</title>
        <authorList>
            <person name="Whitman W."/>
        </authorList>
    </citation>
    <scope>NUCLEOTIDE SEQUENCE [LARGE SCALE GENOMIC DNA]</scope>
    <source>
        <strain evidence="1 2">JCM 18070</strain>
    </source>
</reference>
<comment type="caution">
    <text evidence="1">The sequence shown here is derived from an EMBL/GenBank/DDBJ whole genome shotgun (WGS) entry which is preliminary data.</text>
</comment>
<dbReference type="RefSeq" id="WP_244193075.1">
    <property type="nucleotide sequence ID" value="NZ_PQGA01000001.1"/>
</dbReference>